<dbReference type="RefSeq" id="WP_173083437.1">
    <property type="nucleotide sequence ID" value="NZ_BLTE01000007.1"/>
</dbReference>
<evidence type="ECO:0000256" key="3">
    <source>
        <dbReference type="ARBA" id="ARBA00023015"/>
    </source>
</evidence>
<dbReference type="AlphaFoldDB" id="A0A6V8LU92"/>
<gene>
    <name evidence="10" type="primary">zraR_13</name>
    <name evidence="10" type="ORF">NNJEOMEG_01736</name>
</gene>
<dbReference type="InterPro" id="IPR027417">
    <property type="entry name" value="P-loop_NTPase"/>
</dbReference>
<dbReference type="NCBIfam" id="TIGR02915">
    <property type="entry name" value="PEP_resp_reg"/>
    <property type="match status" value="1"/>
</dbReference>
<dbReference type="InterPro" id="IPR025944">
    <property type="entry name" value="Sigma_54_int_dom_CS"/>
</dbReference>
<evidence type="ECO:0000313" key="10">
    <source>
        <dbReference type="EMBL" id="GFK93898.1"/>
    </source>
</evidence>
<evidence type="ECO:0000256" key="6">
    <source>
        <dbReference type="ARBA" id="ARBA00023163"/>
    </source>
</evidence>
<dbReference type="SUPFAM" id="SSF52172">
    <property type="entry name" value="CheY-like"/>
    <property type="match status" value="1"/>
</dbReference>
<dbReference type="InterPro" id="IPR003593">
    <property type="entry name" value="AAA+_ATPase"/>
</dbReference>
<dbReference type="Pfam" id="PF02954">
    <property type="entry name" value="HTH_8"/>
    <property type="match status" value="1"/>
</dbReference>
<evidence type="ECO:0000256" key="4">
    <source>
        <dbReference type="ARBA" id="ARBA00023125"/>
    </source>
</evidence>
<dbReference type="SUPFAM" id="SSF52540">
    <property type="entry name" value="P-loop containing nucleoside triphosphate hydrolases"/>
    <property type="match status" value="1"/>
</dbReference>
<keyword evidence="7" id="KW-0597">Phosphoprotein</keyword>
<dbReference type="Pfam" id="PF00072">
    <property type="entry name" value="Response_reg"/>
    <property type="match status" value="1"/>
</dbReference>
<dbReference type="FunFam" id="1.10.8.60:FF:000014">
    <property type="entry name" value="DNA-binding transcriptional regulator NtrC"/>
    <property type="match status" value="1"/>
</dbReference>
<dbReference type="SUPFAM" id="SSF46689">
    <property type="entry name" value="Homeodomain-like"/>
    <property type="match status" value="1"/>
</dbReference>
<dbReference type="PROSITE" id="PS50045">
    <property type="entry name" value="SIGMA54_INTERACT_4"/>
    <property type="match status" value="1"/>
</dbReference>
<dbReference type="InterPro" id="IPR001789">
    <property type="entry name" value="Sig_transdc_resp-reg_receiver"/>
</dbReference>
<dbReference type="PRINTS" id="PR01590">
    <property type="entry name" value="HTHFIS"/>
</dbReference>
<keyword evidence="4" id="KW-0238">DNA-binding</keyword>
<sequence>MKQKLLIVDDNEDIRQQLKWGLSSEPYELSFAKNAEEALAAFQAHSPQVVTLDLGLPPNTEDSTQGFHCLESMRARNNAARIIVITGFDSRDYARRAVEMGAHDFFLKPINLDELKVMVRRAFQLHELRQDNADQSAQASDAGQEGIIGRSPAIRDLLAQIRRVAQSDVPVLIQGESGTGKELAARALHALSSRARGPMVSINCGALPENLIESEFFGHERGAFTGAVATVQGKVEFAHRGVLFLDEIGELPVNLQVKLLRFLQEQVFQRVGGRKSIQVDVRVLAATNVDIQTAMKSGAFREDLFYRIGVVTLKLPPLRQRGDDVVLLAEHFLAKHSRELAKQLRGFTGEALERLKAHSWPGNVRELENRVRRAMVMAPGAFITAEDLELQSLEAPRTTEPGTPGGTTLKEARSILEKRLVEDALKRSGGNILKASEALGISRPTMYDLLRKHSIET</sequence>
<dbReference type="PANTHER" id="PTHR32071">
    <property type="entry name" value="TRANSCRIPTIONAL REGULATORY PROTEIN"/>
    <property type="match status" value="1"/>
</dbReference>
<dbReference type="Gene3D" id="1.10.8.60">
    <property type="match status" value="1"/>
</dbReference>
<proteinExistence type="predicted"/>
<evidence type="ECO:0000259" key="9">
    <source>
        <dbReference type="PROSITE" id="PS50110"/>
    </source>
</evidence>
<dbReference type="InterPro" id="IPR011006">
    <property type="entry name" value="CheY-like_superfamily"/>
</dbReference>
<dbReference type="SMART" id="SM00448">
    <property type="entry name" value="REC"/>
    <property type="match status" value="1"/>
</dbReference>
<dbReference type="InterPro" id="IPR058031">
    <property type="entry name" value="AAA_lid_NorR"/>
</dbReference>
<dbReference type="GO" id="GO:0043565">
    <property type="term" value="F:sequence-specific DNA binding"/>
    <property type="evidence" value="ECO:0007669"/>
    <property type="project" value="InterPro"/>
</dbReference>
<evidence type="ECO:0000256" key="1">
    <source>
        <dbReference type="ARBA" id="ARBA00022741"/>
    </source>
</evidence>
<evidence type="ECO:0000256" key="7">
    <source>
        <dbReference type="PROSITE-ProRule" id="PRU00169"/>
    </source>
</evidence>
<dbReference type="FunFam" id="3.40.50.300:FF:000006">
    <property type="entry name" value="DNA-binding transcriptional regulator NtrC"/>
    <property type="match status" value="1"/>
</dbReference>
<evidence type="ECO:0000313" key="11">
    <source>
        <dbReference type="Proteomes" id="UP000494245"/>
    </source>
</evidence>
<feature type="modified residue" description="4-aspartylphosphate" evidence="7">
    <location>
        <position position="53"/>
    </location>
</feature>
<keyword evidence="1" id="KW-0547">Nucleotide-binding</keyword>
<dbReference type="SMART" id="SM00382">
    <property type="entry name" value="AAA"/>
    <property type="match status" value="1"/>
</dbReference>
<dbReference type="Gene3D" id="1.10.10.60">
    <property type="entry name" value="Homeodomain-like"/>
    <property type="match status" value="1"/>
</dbReference>
<reference evidence="10 11" key="1">
    <citation type="submission" date="2020-04" db="EMBL/GenBank/DDBJ databases">
        <authorList>
            <consortium name="Desulfovibrio sp. FSS-1 genome sequencing consortium"/>
            <person name="Shimoshige H."/>
            <person name="Kobayashi H."/>
            <person name="Maekawa T."/>
        </authorList>
    </citation>
    <scope>NUCLEOTIDE SEQUENCE [LARGE SCALE GENOMIC DNA]</scope>
    <source>
        <strain evidence="10 11">SIID29052-01</strain>
    </source>
</reference>
<evidence type="ECO:0000256" key="5">
    <source>
        <dbReference type="ARBA" id="ARBA00023159"/>
    </source>
</evidence>
<dbReference type="GO" id="GO:0000160">
    <property type="term" value="P:phosphorelay signal transduction system"/>
    <property type="evidence" value="ECO:0007669"/>
    <property type="project" value="InterPro"/>
</dbReference>
<dbReference type="PROSITE" id="PS00688">
    <property type="entry name" value="SIGMA54_INTERACT_3"/>
    <property type="match status" value="1"/>
</dbReference>
<dbReference type="GO" id="GO:0006355">
    <property type="term" value="P:regulation of DNA-templated transcription"/>
    <property type="evidence" value="ECO:0007669"/>
    <property type="project" value="InterPro"/>
</dbReference>
<dbReference type="InterPro" id="IPR002078">
    <property type="entry name" value="Sigma_54_int"/>
</dbReference>
<dbReference type="Gene3D" id="3.40.50.2300">
    <property type="match status" value="1"/>
</dbReference>
<feature type="domain" description="Response regulatory" evidence="9">
    <location>
        <begin position="4"/>
        <end position="123"/>
    </location>
</feature>
<organism evidence="10 11">
    <name type="scientific">Fundidesulfovibrio magnetotacticus</name>
    <dbReference type="NCBI Taxonomy" id="2730080"/>
    <lineage>
        <taxon>Bacteria</taxon>
        <taxon>Pseudomonadati</taxon>
        <taxon>Thermodesulfobacteriota</taxon>
        <taxon>Desulfovibrionia</taxon>
        <taxon>Desulfovibrionales</taxon>
        <taxon>Desulfovibrionaceae</taxon>
        <taxon>Fundidesulfovibrio</taxon>
    </lineage>
</organism>
<comment type="caution">
    <text evidence="10">The sequence shown here is derived from an EMBL/GenBank/DDBJ whole genome shotgun (WGS) entry which is preliminary data.</text>
</comment>
<keyword evidence="5" id="KW-0010">Activator</keyword>
<accession>A0A6V8LU92</accession>
<dbReference type="InterPro" id="IPR002197">
    <property type="entry name" value="HTH_Fis"/>
</dbReference>
<reference evidence="10 11" key="2">
    <citation type="submission" date="2020-05" db="EMBL/GenBank/DDBJ databases">
        <title>Draft genome sequence of Desulfovibrio sp. strainFSS-1.</title>
        <authorList>
            <person name="Shimoshige H."/>
            <person name="Kobayashi H."/>
            <person name="Maekawa T."/>
        </authorList>
    </citation>
    <scope>NUCLEOTIDE SEQUENCE [LARGE SCALE GENOMIC DNA]</scope>
    <source>
        <strain evidence="10 11">SIID29052-01</strain>
    </source>
</reference>
<dbReference type="GO" id="GO:0005524">
    <property type="term" value="F:ATP binding"/>
    <property type="evidence" value="ECO:0007669"/>
    <property type="project" value="UniProtKB-KW"/>
</dbReference>
<evidence type="ECO:0000259" key="8">
    <source>
        <dbReference type="PROSITE" id="PS50045"/>
    </source>
</evidence>
<name>A0A6V8LU92_9BACT</name>
<dbReference type="Pfam" id="PF00158">
    <property type="entry name" value="Sigma54_activat"/>
    <property type="match status" value="1"/>
</dbReference>
<dbReference type="InterPro" id="IPR009057">
    <property type="entry name" value="Homeodomain-like_sf"/>
</dbReference>
<keyword evidence="6" id="KW-0804">Transcription</keyword>
<dbReference type="Gene3D" id="3.40.50.300">
    <property type="entry name" value="P-loop containing nucleotide triphosphate hydrolases"/>
    <property type="match status" value="1"/>
</dbReference>
<dbReference type="InterPro" id="IPR014264">
    <property type="entry name" value="PEP-CTERM_resp_reg"/>
</dbReference>
<keyword evidence="11" id="KW-1185">Reference proteome</keyword>
<dbReference type="EMBL" id="BLTE01000007">
    <property type="protein sequence ID" value="GFK93898.1"/>
    <property type="molecule type" value="Genomic_DNA"/>
</dbReference>
<feature type="domain" description="Sigma-54 factor interaction" evidence="8">
    <location>
        <begin position="147"/>
        <end position="376"/>
    </location>
</feature>
<dbReference type="Proteomes" id="UP000494245">
    <property type="component" value="Unassembled WGS sequence"/>
</dbReference>
<keyword evidence="2" id="KW-0067">ATP-binding</keyword>
<protein>
    <submittedName>
        <fullName evidence="10">Transcriptional regulatory protein ZraR</fullName>
    </submittedName>
</protein>
<keyword evidence="3" id="KW-0805">Transcription regulation</keyword>
<evidence type="ECO:0000256" key="2">
    <source>
        <dbReference type="ARBA" id="ARBA00022840"/>
    </source>
</evidence>
<dbReference type="PROSITE" id="PS50110">
    <property type="entry name" value="RESPONSE_REGULATORY"/>
    <property type="match status" value="1"/>
</dbReference>
<dbReference type="PANTHER" id="PTHR32071:SF113">
    <property type="entry name" value="ALGINATE BIOSYNTHESIS TRANSCRIPTIONAL REGULATORY PROTEIN ALGB"/>
    <property type="match status" value="1"/>
</dbReference>
<dbReference type="CDD" id="cd00009">
    <property type="entry name" value="AAA"/>
    <property type="match status" value="1"/>
</dbReference>
<dbReference type="Pfam" id="PF25601">
    <property type="entry name" value="AAA_lid_14"/>
    <property type="match status" value="1"/>
</dbReference>